<dbReference type="PANTHER" id="PTHR23046:SF2">
    <property type="entry name" value="PHOSPHORIBOSYLAMINOIMIDAZOLE CARBOXYLASE"/>
    <property type="match status" value="1"/>
</dbReference>
<keyword evidence="1 3" id="KW-0658">Purine biosynthesis</keyword>
<dbReference type="UniPathway" id="UPA00074">
    <property type="reaction ID" value="UER00943"/>
</dbReference>
<comment type="function">
    <text evidence="3 4">Catalyzes the conversion of N5-carboxyaminoimidazole ribonucleotide (N5-CAIR) to 4-carboxy-5-aminoimidazole ribonucleotide (CAIR).</text>
</comment>
<dbReference type="GO" id="GO:0016829">
    <property type="term" value="F:lyase activity"/>
    <property type="evidence" value="ECO:0007669"/>
    <property type="project" value="UniProtKB-KW"/>
</dbReference>
<dbReference type="InterPro" id="IPR000031">
    <property type="entry name" value="PurE_dom"/>
</dbReference>
<dbReference type="InterPro" id="IPR033747">
    <property type="entry name" value="PurE_ClassI"/>
</dbReference>
<comment type="catalytic activity">
    <reaction evidence="3 4">
        <text>5-carboxyamino-1-(5-phospho-D-ribosyl)imidazole + H(+) = 5-amino-1-(5-phospho-D-ribosyl)imidazole-4-carboxylate</text>
        <dbReference type="Rhea" id="RHEA:13193"/>
        <dbReference type="ChEBI" id="CHEBI:15378"/>
        <dbReference type="ChEBI" id="CHEBI:58730"/>
        <dbReference type="ChEBI" id="CHEBI:77657"/>
        <dbReference type="EC" id="5.4.99.18"/>
    </reaction>
</comment>
<keyword evidence="2 3" id="KW-0413">Isomerase</keyword>
<dbReference type="SUPFAM" id="SSF52255">
    <property type="entry name" value="N5-CAIR mutase (phosphoribosylaminoimidazole carboxylase, PurE)"/>
    <property type="match status" value="1"/>
</dbReference>
<evidence type="ECO:0000313" key="7">
    <source>
        <dbReference type="EMBL" id="HED11652.1"/>
    </source>
</evidence>
<feature type="binding site" evidence="3 5">
    <location>
        <position position="10"/>
    </location>
    <ligand>
        <name>substrate</name>
    </ligand>
</feature>
<comment type="similarity">
    <text evidence="3">Belongs to the AIR carboxylase family. Class I subfamily.</text>
</comment>
<dbReference type="EC" id="5.4.99.18" evidence="3 4"/>
<dbReference type="Proteomes" id="UP000886005">
    <property type="component" value="Unassembled WGS sequence"/>
</dbReference>
<dbReference type="AlphaFoldDB" id="A0A7V1PVP7"/>
<dbReference type="PIRSF" id="PIRSF001338">
    <property type="entry name" value="AIR_carboxylase"/>
    <property type="match status" value="1"/>
</dbReference>
<reference evidence="7" key="1">
    <citation type="journal article" date="2020" name="mSystems">
        <title>Genome- and Community-Level Interaction Insights into Carbon Utilization and Element Cycling Functions of Hydrothermarchaeota in Hydrothermal Sediment.</title>
        <authorList>
            <person name="Zhou Z."/>
            <person name="Liu Y."/>
            <person name="Xu W."/>
            <person name="Pan J."/>
            <person name="Luo Z.H."/>
            <person name="Li M."/>
        </authorList>
    </citation>
    <scope>NUCLEOTIDE SEQUENCE [LARGE SCALE GENOMIC DNA]</scope>
    <source>
        <strain evidence="7">HyVt-456</strain>
    </source>
</reference>
<evidence type="ECO:0000256" key="2">
    <source>
        <dbReference type="ARBA" id="ARBA00023235"/>
    </source>
</evidence>
<feature type="domain" description="PurE" evidence="6">
    <location>
        <begin position="2"/>
        <end position="153"/>
    </location>
</feature>
<organism evidence="7">
    <name type="scientific">Caldithrix abyssi</name>
    <dbReference type="NCBI Taxonomy" id="187145"/>
    <lineage>
        <taxon>Bacteria</taxon>
        <taxon>Pseudomonadati</taxon>
        <taxon>Calditrichota</taxon>
        <taxon>Calditrichia</taxon>
        <taxon>Calditrichales</taxon>
        <taxon>Calditrichaceae</taxon>
        <taxon>Caldithrix</taxon>
    </lineage>
</organism>
<dbReference type="InterPro" id="IPR024694">
    <property type="entry name" value="PurE_prokaryotes"/>
</dbReference>
<proteinExistence type="inferred from homology"/>
<evidence type="ECO:0000256" key="4">
    <source>
        <dbReference type="PIRNR" id="PIRNR001338"/>
    </source>
</evidence>
<comment type="pathway">
    <text evidence="3 4">Purine metabolism; IMP biosynthesis via de novo pathway; 5-amino-1-(5-phospho-D-ribosyl)imidazole-4-carboxylate from 5-amino-1-(5-phospho-D-ribosyl)imidazole (N5-CAIR route): step 2/2.</text>
</comment>
<keyword evidence="7" id="KW-0456">Lyase</keyword>
<dbReference type="HAMAP" id="MF_01929">
    <property type="entry name" value="PurE_classI"/>
    <property type="match status" value="1"/>
</dbReference>
<dbReference type="SMART" id="SM01001">
    <property type="entry name" value="AIRC"/>
    <property type="match status" value="1"/>
</dbReference>
<dbReference type="Pfam" id="PF00731">
    <property type="entry name" value="AIRC"/>
    <property type="match status" value="1"/>
</dbReference>
<dbReference type="PANTHER" id="PTHR23046">
    <property type="entry name" value="PHOSPHORIBOSYLAMINOIMIDAZOLE CARBOXYLASE CATALYTIC SUBUNIT"/>
    <property type="match status" value="1"/>
</dbReference>
<dbReference type="GO" id="GO:0034023">
    <property type="term" value="F:5-(carboxyamino)imidazole ribonucleotide mutase activity"/>
    <property type="evidence" value="ECO:0007669"/>
    <property type="project" value="UniProtKB-UniRule"/>
</dbReference>
<comment type="caution">
    <text evidence="7">The sequence shown here is derived from an EMBL/GenBank/DDBJ whole genome shotgun (WGS) entry which is preliminary data.</text>
</comment>
<gene>
    <name evidence="3 7" type="primary">purE</name>
    <name evidence="7" type="ORF">ENJ10_13250</name>
</gene>
<accession>A0A7V1PVP7</accession>
<dbReference type="GO" id="GO:0006189">
    <property type="term" value="P:'de novo' IMP biosynthetic process"/>
    <property type="evidence" value="ECO:0007669"/>
    <property type="project" value="UniProtKB-UniRule"/>
</dbReference>
<name>A0A7V1PVP7_CALAY</name>
<dbReference type="EMBL" id="DRLD01000372">
    <property type="protein sequence ID" value="HED11652.1"/>
    <property type="molecule type" value="Genomic_DNA"/>
</dbReference>
<evidence type="ECO:0000256" key="3">
    <source>
        <dbReference type="HAMAP-Rule" id="MF_01929"/>
    </source>
</evidence>
<evidence type="ECO:0000256" key="5">
    <source>
        <dbReference type="PIRSR" id="PIRSR001338-1"/>
    </source>
</evidence>
<sequence length="153" mass="16009">MPRIAILLGSKSDLPFVDAAKSYLEYFNLEYDVQVSSAHRNPDKVSAFCREAREKGYGAIIAAAGMAAHLAGAVAAHSTLPVLGVPLPGGVLDGVDALLSTVQMPAGVPVATFAVGKAGMRNAVVFAAQLFSLTDESMARRLKTFKESGSRLS</sequence>
<protein>
    <recommendedName>
        <fullName evidence="3 4">N5-carboxyaminoimidazole ribonucleotide mutase</fullName>
        <shortName evidence="3 4">N5-CAIR mutase</shortName>
        <ecNumber evidence="3 4">5.4.99.18</ecNumber>
    </recommendedName>
    <alternativeName>
        <fullName evidence="3">5-(carboxyamino)imidazole ribonucleotide mutase</fullName>
    </alternativeName>
</protein>
<dbReference type="Gene3D" id="3.40.50.1970">
    <property type="match status" value="1"/>
</dbReference>
<evidence type="ECO:0000256" key="1">
    <source>
        <dbReference type="ARBA" id="ARBA00022755"/>
    </source>
</evidence>
<feature type="binding site" evidence="3 5">
    <location>
        <position position="13"/>
    </location>
    <ligand>
        <name>substrate</name>
    </ligand>
</feature>
<evidence type="ECO:0000259" key="6">
    <source>
        <dbReference type="SMART" id="SM01001"/>
    </source>
</evidence>
<feature type="binding site" evidence="3 5">
    <location>
        <position position="40"/>
    </location>
    <ligand>
        <name>substrate</name>
    </ligand>
</feature>
<dbReference type="NCBIfam" id="TIGR01162">
    <property type="entry name" value="purE"/>
    <property type="match status" value="1"/>
</dbReference>